<evidence type="ECO:0000256" key="4">
    <source>
        <dbReference type="ARBA" id="ARBA00023029"/>
    </source>
</evidence>
<evidence type="ECO:0000259" key="7">
    <source>
        <dbReference type="Pfam" id="PF01028"/>
    </source>
</evidence>
<evidence type="ECO:0000256" key="5">
    <source>
        <dbReference type="ARBA" id="ARBA00023125"/>
    </source>
</evidence>
<dbReference type="InterPro" id="IPR035447">
    <property type="entry name" value="DNA_topo_I_N_sf"/>
</dbReference>
<dbReference type="Gene3D" id="3.90.15.10">
    <property type="entry name" value="Topoisomerase I, Chain A, domain 3"/>
    <property type="match status" value="1"/>
</dbReference>
<dbReference type="PANTHER" id="PTHR10290">
    <property type="entry name" value="DNA TOPOISOMERASE I"/>
    <property type="match status" value="1"/>
</dbReference>
<organism evidence="9 10">
    <name type="scientific">Sphingobacterium mizutaii</name>
    <dbReference type="NCBI Taxonomy" id="1010"/>
    <lineage>
        <taxon>Bacteria</taxon>
        <taxon>Pseudomonadati</taxon>
        <taxon>Bacteroidota</taxon>
        <taxon>Sphingobacteriia</taxon>
        <taxon>Sphingobacteriales</taxon>
        <taxon>Sphingobacteriaceae</taxon>
        <taxon>Sphingobacterium</taxon>
    </lineage>
</organism>
<dbReference type="PANTHER" id="PTHR10290:SF3">
    <property type="entry name" value="DNA TOPOISOMERASE 1"/>
    <property type="match status" value="1"/>
</dbReference>
<reference evidence="9 10" key="1">
    <citation type="submission" date="2017-06" db="EMBL/GenBank/DDBJ databases">
        <authorList>
            <consortium name="Pathogen Informatics"/>
        </authorList>
    </citation>
    <scope>NUCLEOTIDE SEQUENCE [LARGE SCALE GENOMIC DNA]</scope>
    <source>
        <strain evidence="9 10">NCTC12149</strain>
    </source>
</reference>
<dbReference type="Proteomes" id="UP000215355">
    <property type="component" value="Chromosome 1"/>
</dbReference>
<evidence type="ECO:0000259" key="8">
    <source>
        <dbReference type="Pfam" id="PF21338"/>
    </source>
</evidence>
<dbReference type="InterPro" id="IPR049331">
    <property type="entry name" value="Top1B_N_bact"/>
</dbReference>
<evidence type="ECO:0000313" key="10">
    <source>
        <dbReference type="Proteomes" id="UP000215355"/>
    </source>
</evidence>
<feature type="domain" description="DNA topoisomerase IB N-terminal" evidence="8">
    <location>
        <begin position="34"/>
        <end position="82"/>
    </location>
</feature>
<evidence type="ECO:0000256" key="3">
    <source>
        <dbReference type="ARBA" id="ARBA00012891"/>
    </source>
</evidence>
<proteinExistence type="inferred from homology"/>
<evidence type="ECO:0000256" key="2">
    <source>
        <dbReference type="ARBA" id="ARBA00006645"/>
    </source>
</evidence>
<dbReference type="InterPro" id="IPR014711">
    <property type="entry name" value="TopoI_cat_a-hlx-sub_euk"/>
</dbReference>
<gene>
    <name evidence="9" type="ORF">SAMEA4412673_01547</name>
</gene>
<evidence type="ECO:0000313" key="9">
    <source>
        <dbReference type="EMBL" id="SNV48405.1"/>
    </source>
</evidence>
<protein>
    <recommendedName>
        <fullName evidence="3">DNA topoisomerase</fullName>
        <ecNumber evidence="3">5.6.2.1</ecNumber>
    </recommendedName>
</protein>
<dbReference type="SUPFAM" id="SSF56349">
    <property type="entry name" value="DNA breaking-rejoining enzymes"/>
    <property type="match status" value="1"/>
</dbReference>
<comment type="catalytic activity">
    <reaction evidence="1">
        <text>ATP-independent breakage of single-stranded DNA, followed by passage and rejoining.</text>
        <dbReference type="EC" id="5.6.2.1"/>
    </reaction>
</comment>
<dbReference type="InterPro" id="IPR011010">
    <property type="entry name" value="DNA_brk_join_enz"/>
</dbReference>
<dbReference type="Gene3D" id="3.30.66.10">
    <property type="entry name" value="DNA topoisomerase I domain"/>
    <property type="match status" value="1"/>
</dbReference>
<comment type="similarity">
    <text evidence="2">Belongs to the type IB topoisomerase family.</text>
</comment>
<dbReference type="EC" id="5.6.2.1" evidence="3"/>
<accession>A0AAJ5BZY1</accession>
<dbReference type="GO" id="GO:0006265">
    <property type="term" value="P:DNA topological change"/>
    <property type="evidence" value="ECO:0007669"/>
    <property type="project" value="InterPro"/>
</dbReference>
<dbReference type="SUPFAM" id="SSF55869">
    <property type="entry name" value="DNA topoisomerase I domain"/>
    <property type="match status" value="1"/>
</dbReference>
<dbReference type="RefSeq" id="WP_093095496.1">
    <property type="nucleotide sequence ID" value="NZ_FNGK01000001.1"/>
</dbReference>
<keyword evidence="6" id="KW-0413">Isomerase</keyword>
<dbReference type="Gene3D" id="1.10.132.120">
    <property type="match status" value="1"/>
</dbReference>
<dbReference type="InterPro" id="IPR001631">
    <property type="entry name" value="TopoI"/>
</dbReference>
<dbReference type="Pfam" id="PF01028">
    <property type="entry name" value="Topoisom_I"/>
    <property type="match status" value="1"/>
</dbReference>
<evidence type="ECO:0000256" key="1">
    <source>
        <dbReference type="ARBA" id="ARBA00000213"/>
    </source>
</evidence>
<dbReference type="EMBL" id="LT906468">
    <property type="protein sequence ID" value="SNV48405.1"/>
    <property type="molecule type" value="Genomic_DNA"/>
</dbReference>
<dbReference type="Pfam" id="PF21338">
    <property type="entry name" value="Top1B_N_bact"/>
    <property type="match status" value="1"/>
</dbReference>
<dbReference type="PRINTS" id="PR00416">
    <property type="entry name" value="EUTPISMRASEI"/>
</dbReference>
<keyword evidence="4" id="KW-0799">Topoisomerase</keyword>
<dbReference type="GO" id="GO:0003677">
    <property type="term" value="F:DNA binding"/>
    <property type="evidence" value="ECO:0007669"/>
    <property type="project" value="UniProtKB-KW"/>
</dbReference>
<sequence>MEKSFTHSSIDKIKGLKYVDSNITGFSRIKKGKGFSFVDQKKKIISDPKTLARISSLVIPPNWENVWICPYKSGHLQATGYDIKGRKQYIYHPKWNALRKEDKFAMLLPFAKGLSSLKKRIKRDLRRKEIDLQKVTALALQIMDLTSMRAGNQFYEKTNGSYGLTTLKNRHLSIDKNKITFKYIGKKGVPQEKNLTAKRLAQILKKVKSIPGQQLFQFEDQNQQVHQLDSGHLNEYLYQVYQKHITCKTFRTWNACFLCLELFLNSEYAEDPKLRKLHAQEIIKTVAKKLGNSKSVALKHYIHPKLISDYEMGTLGNWIKYNKESSASEKEKRIKARLIKIIGAQK</sequence>
<name>A0AAJ5BZY1_9SPHI</name>
<dbReference type="KEGG" id="smiz:4412673_01547"/>
<dbReference type="PROSITE" id="PS52038">
    <property type="entry name" value="TOPO_IB_2"/>
    <property type="match status" value="1"/>
</dbReference>
<keyword evidence="5" id="KW-0238">DNA-binding</keyword>
<dbReference type="InterPro" id="IPR051062">
    <property type="entry name" value="Topoisomerase_IB"/>
</dbReference>
<evidence type="ECO:0000256" key="6">
    <source>
        <dbReference type="ARBA" id="ARBA00023235"/>
    </source>
</evidence>
<dbReference type="AlphaFoldDB" id="A0AAJ5BZY1"/>
<feature type="domain" description="DNA topoisomerase I catalytic core eukaryotic-type" evidence="7">
    <location>
        <begin position="98"/>
        <end position="310"/>
    </location>
</feature>
<dbReference type="GO" id="GO:0003917">
    <property type="term" value="F:DNA topoisomerase type I (single strand cut, ATP-independent) activity"/>
    <property type="evidence" value="ECO:0007669"/>
    <property type="project" value="UniProtKB-EC"/>
</dbReference>
<dbReference type="InterPro" id="IPR013500">
    <property type="entry name" value="TopoI_cat_euk"/>
</dbReference>